<gene>
    <name evidence="1" type="ORF">IHE45_18G055300</name>
</gene>
<evidence type="ECO:0000313" key="2">
    <source>
        <dbReference type="Proteomes" id="UP000827976"/>
    </source>
</evidence>
<keyword evidence="2" id="KW-1185">Reference proteome</keyword>
<proteinExistence type="predicted"/>
<protein>
    <submittedName>
        <fullName evidence="1">Uncharacterized protein</fullName>
    </submittedName>
</protein>
<reference evidence="2" key="1">
    <citation type="journal article" date="2022" name="Nat. Commun.">
        <title>Chromosome evolution and the genetic basis of agronomically important traits in greater yam.</title>
        <authorList>
            <person name="Bredeson J.V."/>
            <person name="Lyons J.B."/>
            <person name="Oniyinde I.O."/>
            <person name="Okereke N.R."/>
            <person name="Kolade O."/>
            <person name="Nnabue I."/>
            <person name="Nwadili C.O."/>
            <person name="Hribova E."/>
            <person name="Parker M."/>
            <person name="Nwogha J."/>
            <person name="Shu S."/>
            <person name="Carlson J."/>
            <person name="Kariba R."/>
            <person name="Muthemba S."/>
            <person name="Knop K."/>
            <person name="Barton G.J."/>
            <person name="Sherwood A.V."/>
            <person name="Lopez-Montes A."/>
            <person name="Asiedu R."/>
            <person name="Jamnadass R."/>
            <person name="Muchugi A."/>
            <person name="Goodstein D."/>
            <person name="Egesi C.N."/>
            <person name="Featherston J."/>
            <person name="Asfaw A."/>
            <person name="Simpson G.G."/>
            <person name="Dolezel J."/>
            <person name="Hendre P.S."/>
            <person name="Van Deynze A."/>
            <person name="Kumar P.L."/>
            <person name="Obidiegwu J.E."/>
            <person name="Bhattacharjee R."/>
            <person name="Rokhsar D.S."/>
        </authorList>
    </citation>
    <scope>NUCLEOTIDE SEQUENCE [LARGE SCALE GENOMIC DNA]</scope>
    <source>
        <strain evidence="2">cv. TDa95/00328</strain>
    </source>
</reference>
<comment type="caution">
    <text evidence="1">The sequence shown here is derived from an EMBL/GenBank/DDBJ whole genome shotgun (WGS) entry which is preliminary data.</text>
</comment>
<dbReference type="Proteomes" id="UP000827976">
    <property type="component" value="Chromosome 18"/>
</dbReference>
<evidence type="ECO:0000313" key="1">
    <source>
        <dbReference type="EMBL" id="KAH7656081.1"/>
    </source>
</evidence>
<dbReference type="EMBL" id="CM037028">
    <property type="protein sequence ID" value="KAH7656081.1"/>
    <property type="molecule type" value="Genomic_DNA"/>
</dbReference>
<sequence>MKSLKEQVTMTTNSEATSKISDNHCRPVEIDGVGDRETLYTLLRRFVSGVTSPDPAASPPPSLFQRIRTSFLETAPKLPDASRNSAHDLLIWTRRGSPLRSLLVISVGTIVLVALTGLLVFTLFLLAATLNAVIISFLISLAAAGGFLALFFACLTAVYIWSLSVAIFAISITTSLTIFAVVIATGWVGFFWVVWLTANKSLNLAKSSLSMTTSALAAYSASRHSHHSTSLKSAN</sequence>
<organism evidence="1 2">
    <name type="scientific">Dioscorea alata</name>
    <name type="common">Purple yam</name>
    <dbReference type="NCBI Taxonomy" id="55571"/>
    <lineage>
        <taxon>Eukaryota</taxon>
        <taxon>Viridiplantae</taxon>
        <taxon>Streptophyta</taxon>
        <taxon>Embryophyta</taxon>
        <taxon>Tracheophyta</taxon>
        <taxon>Spermatophyta</taxon>
        <taxon>Magnoliopsida</taxon>
        <taxon>Liliopsida</taxon>
        <taxon>Dioscoreales</taxon>
        <taxon>Dioscoreaceae</taxon>
        <taxon>Dioscorea</taxon>
    </lineage>
</organism>
<accession>A0ACB7U757</accession>
<name>A0ACB7U757_DIOAL</name>